<dbReference type="Proteomes" id="UP000249177">
    <property type="component" value="Unassembled WGS sequence"/>
</dbReference>
<comment type="caution">
    <text evidence="2">The sequence shown here is derived from an EMBL/GenBank/DDBJ whole genome shotgun (WGS) entry which is preliminary data.</text>
</comment>
<gene>
    <name evidence="2" type="ORF">DOS84_18795</name>
</gene>
<dbReference type="OrthoDB" id="1252460at2"/>
<evidence type="ECO:0000256" key="1">
    <source>
        <dbReference type="SAM" id="Phobius"/>
    </source>
</evidence>
<keyword evidence="1" id="KW-0472">Membrane</keyword>
<proteinExistence type="predicted"/>
<dbReference type="RefSeq" id="WP_111411639.1">
    <property type="nucleotide sequence ID" value="NZ_QKXH01000020.1"/>
</dbReference>
<reference evidence="2 3" key="1">
    <citation type="submission" date="2018-06" db="EMBL/GenBank/DDBJ databases">
        <title>Flavobacterium sp IMCC34762, genome.</title>
        <authorList>
            <person name="Joung Y."/>
            <person name="Cho J."/>
            <person name="Song J."/>
        </authorList>
    </citation>
    <scope>NUCLEOTIDE SEQUENCE [LARGE SCALE GENOMIC DNA]</scope>
    <source>
        <strain evidence="2 3">IMCC34762</strain>
    </source>
</reference>
<keyword evidence="3" id="KW-1185">Reference proteome</keyword>
<dbReference type="AlphaFoldDB" id="A0A2W7VHM1"/>
<evidence type="ECO:0000313" key="2">
    <source>
        <dbReference type="EMBL" id="PZX91832.1"/>
    </source>
</evidence>
<evidence type="ECO:0000313" key="3">
    <source>
        <dbReference type="Proteomes" id="UP000249177"/>
    </source>
</evidence>
<organism evidence="2 3">
    <name type="scientific">Flavobacterium aquariorum</name>
    <dbReference type="NCBI Taxonomy" id="2217670"/>
    <lineage>
        <taxon>Bacteria</taxon>
        <taxon>Pseudomonadati</taxon>
        <taxon>Bacteroidota</taxon>
        <taxon>Flavobacteriia</taxon>
        <taxon>Flavobacteriales</taxon>
        <taxon>Flavobacteriaceae</taxon>
        <taxon>Flavobacterium</taxon>
    </lineage>
</organism>
<accession>A0A2W7VHM1</accession>
<protein>
    <submittedName>
        <fullName evidence="2">Uncharacterized protein</fullName>
    </submittedName>
</protein>
<sequence>MALINCKECNAKISDSAKSCPNCGNPNLKQEKSSGCSTVFIAIGSILLLLFIIGKCSNGSNDTSNDFVDTSAVAVDTSAVIDNAPMVRQLTATERKENIEKIRNMFLDTGIDVKVSVYGKNNETLELEYALFNDVWLRKFETSGMFDNFHKLGFKKIILNDNYDYKTSVTY</sequence>
<keyword evidence="1" id="KW-1133">Transmembrane helix</keyword>
<dbReference type="EMBL" id="QKXH01000020">
    <property type="protein sequence ID" value="PZX91832.1"/>
    <property type="molecule type" value="Genomic_DNA"/>
</dbReference>
<feature type="transmembrane region" description="Helical" evidence="1">
    <location>
        <begin position="35"/>
        <end position="54"/>
    </location>
</feature>
<keyword evidence="1" id="KW-0812">Transmembrane</keyword>
<name>A0A2W7VHM1_9FLAO</name>